<dbReference type="Proteomes" id="UP000076038">
    <property type="component" value="Chromosome"/>
</dbReference>
<evidence type="ECO:0008006" key="3">
    <source>
        <dbReference type="Google" id="ProtNLM"/>
    </source>
</evidence>
<dbReference type="PATRIC" id="fig|1653479.3.peg.4192"/>
<dbReference type="EMBL" id="CP015220">
    <property type="protein sequence ID" value="AMY25415.1"/>
    <property type="molecule type" value="Genomic_DNA"/>
</dbReference>
<name>A0A143QQJ2_RHOFA</name>
<dbReference type="RefSeq" id="WP_032408465.1">
    <property type="nucleotide sequence ID" value="NZ_CP015220.1"/>
</dbReference>
<dbReference type="SUPFAM" id="SSF54427">
    <property type="entry name" value="NTF2-like"/>
    <property type="match status" value="1"/>
</dbReference>
<evidence type="ECO:0000313" key="1">
    <source>
        <dbReference type="EMBL" id="AMY25415.1"/>
    </source>
</evidence>
<dbReference type="InterPro" id="IPR032710">
    <property type="entry name" value="NTF2-like_dom_sf"/>
</dbReference>
<dbReference type="GO" id="GO:0030638">
    <property type="term" value="P:polyketide metabolic process"/>
    <property type="evidence" value="ECO:0007669"/>
    <property type="project" value="InterPro"/>
</dbReference>
<evidence type="ECO:0000313" key="2">
    <source>
        <dbReference type="Proteomes" id="UP000076038"/>
    </source>
</evidence>
<dbReference type="Pfam" id="PF07366">
    <property type="entry name" value="SnoaL"/>
    <property type="match status" value="1"/>
</dbReference>
<accession>A0A143QQJ2</accession>
<protein>
    <recommendedName>
        <fullName evidence="3">Ester cyclase</fullName>
    </recommendedName>
</protein>
<sequence length="133" mass="14900">MATFADDPRGTYARYITACNERRFGDLDEFITTDVEGVRSGIDGYRDGLRDITVAFPDFSWCMEDLVVEGRSMAARLTDTGTHHGEFDGIAATGRYVQIQELAMYRLDDDGKIARCWGDLEASLRCELLGRGE</sequence>
<dbReference type="InterPro" id="IPR009959">
    <property type="entry name" value="Cyclase_SnoaL-like"/>
</dbReference>
<reference evidence="2" key="2">
    <citation type="submission" date="2016-04" db="EMBL/GenBank/DDBJ databases">
        <title>Complete Genome and Plasmid Sequences for Rhodococcus fascians D188 and Draft Sequences for Rhodococcus spp. Isolates PBTS 1 and PBTS 2.</title>
        <authorList>
            <person name="Stamer R."/>
            <person name="Vereecke D."/>
            <person name="Zhang Y."/>
            <person name="Schilkey F."/>
            <person name="Devitt N."/>
            <person name="Randall J."/>
        </authorList>
    </citation>
    <scope>NUCLEOTIDE SEQUENCE [LARGE SCALE GENOMIC DNA]</scope>
    <source>
        <strain evidence="2">PBTS2</strain>
    </source>
</reference>
<dbReference type="OrthoDB" id="129343at2"/>
<dbReference type="AlphaFoldDB" id="A0A143QQJ2"/>
<organism evidence="1 2">
    <name type="scientific">Rhodococcoides fascians</name>
    <name type="common">Rhodococcus fascians</name>
    <dbReference type="NCBI Taxonomy" id="1828"/>
    <lineage>
        <taxon>Bacteria</taxon>
        <taxon>Bacillati</taxon>
        <taxon>Actinomycetota</taxon>
        <taxon>Actinomycetes</taxon>
        <taxon>Mycobacteriales</taxon>
        <taxon>Nocardiaceae</taxon>
        <taxon>Rhodococcoides</taxon>
    </lineage>
</organism>
<reference evidence="1 2" key="1">
    <citation type="journal article" date="2016" name="Genome Announc.">
        <title>Complete Genome and Plasmid Sequences for Rhodococcus fascians D188 and Draft Sequences for Rhodococcus Isolates PBTS 1 and PBTS 2.</title>
        <authorList>
            <person name="Stamler R.A."/>
            <person name="Vereecke D."/>
            <person name="Zhang Y."/>
            <person name="Schilkey F."/>
            <person name="Devitt N."/>
            <person name="Randall J.J."/>
        </authorList>
    </citation>
    <scope>NUCLEOTIDE SEQUENCE [LARGE SCALE GENOMIC DNA]</scope>
    <source>
        <strain evidence="1 2">PBTS2</strain>
    </source>
</reference>
<gene>
    <name evidence="1" type="ORF">A3Q41_04134</name>
</gene>
<proteinExistence type="predicted"/>
<dbReference type="Gene3D" id="3.10.450.50">
    <property type="match status" value="1"/>
</dbReference>
<keyword evidence="2" id="KW-1185">Reference proteome</keyword>
<dbReference type="KEGG" id="rhs:A3Q41_04134"/>